<name>A0A9Q0CTK2_9POAL</name>
<comment type="caution">
    <text evidence="3">The sequence shown here is derived from an EMBL/GenBank/DDBJ whole genome shotgun (WGS) entry which is preliminary data.</text>
</comment>
<evidence type="ECO:0000259" key="2">
    <source>
        <dbReference type="Pfam" id="PF04784"/>
    </source>
</evidence>
<dbReference type="AlphaFoldDB" id="A0A9Q0CTK2"/>
<sequence>MEEDYAKQPPRTDCKTFYTPEMICWRVPNVHADIMDVSPRLSYYNPTINLERRLNGQNSPQIEEVLSRCESCRSIDGSLAEIDQKAPGHPVQGVLDLINEISVLETEVVLLERRLLTLYRTAFSHYLSSSYSDFPAKEEDPVRRNNSLELDHVPKLSSEVASNSSPNRQSSVIISSPTNQEILEVSKSTSENQSHVDHPETSVLQDTMTNPCKLSQDILKCLSSIYCKLATEIPDQDMNPLASSPTNEPASCSSTPSSMDQQTDSWSPKLESVTDDNSPCMGSVVISEMSISSDKFLHASKMLEILRSLIRDLGSIDPRKMEDDEKLAFWINVHNALVMHSLLAYGLQDNKVKRTYLVLKAAYDVGGKSVNAHTIRTSVLGCESNCQSKFIYALLSPTKRFVKRHKRHPYALSKPEPLCHFALCTGASSDPMVRLYTAQGVFEELESAKFNYIKENVGISSKDKIELPKVLHCYAKDASLELRDIIEMVCKCLHEPKRKALESVLTKKPEKCVEWLPFHTNFRYVVHCDLGHLASR</sequence>
<gene>
    <name evidence="3" type="ORF">LUZ63_008465</name>
</gene>
<dbReference type="Pfam" id="PF04784">
    <property type="entry name" value="DUF547"/>
    <property type="match status" value="1"/>
</dbReference>
<dbReference type="EMBL" id="JAMQYH010000002">
    <property type="protein sequence ID" value="KAJ1699953.1"/>
    <property type="molecule type" value="Genomic_DNA"/>
</dbReference>
<proteinExistence type="predicted"/>
<keyword evidence="4" id="KW-1185">Reference proteome</keyword>
<evidence type="ECO:0000256" key="1">
    <source>
        <dbReference type="SAM" id="MobiDB-lite"/>
    </source>
</evidence>
<reference evidence="3" key="1">
    <citation type="journal article" date="2022" name="Cell">
        <title>Repeat-based holocentromeres influence genome architecture and karyotype evolution.</title>
        <authorList>
            <person name="Hofstatter P.G."/>
            <person name="Thangavel G."/>
            <person name="Lux T."/>
            <person name="Neumann P."/>
            <person name="Vondrak T."/>
            <person name="Novak P."/>
            <person name="Zhang M."/>
            <person name="Costa L."/>
            <person name="Castellani M."/>
            <person name="Scott A."/>
            <person name="Toegelov H."/>
            <person name="Fuchs J."/>
            <person name="Mata-Sucre Y."/>
            <person name="Dias Y."/>
            <person name="Vanzela A.L.L."/>
            <person name="Huettel B."/>
            <person name="Almeida C.C.S."/>
            <person name="Simkova H."/>
            <person name="Souza G."/>
            <person name="Pedrosa-Harand A."/>
            <person name="Macas J."/>
            <person name="Mayer K.F.X."/>
            <person name="Houben A."/>
            <person name="Marques A."/>
        </authorList>
    </citation>
    <scope>NUCLEOTIDE SEQUENCE</scope>
    <source>
        <strain evidence="3">RhyBre1mFocal</strain>
    </source>
</reference>
<accession>A0A9Q0CTK2</accession>
<dbReference type="InterPro" id="IPR006869">
    <property type="entry name" value="DUF547"/>
</dbReference>
<dbReference type="PANTHER" id="PTHR23054">
    <property type="entry name" value="TERNARY COMPLEX FACTOR MIP1, LEUCINE-ZIPPER-RELATED"/>
    <property type="match status" value="1"/>
</dbReference>
<dbReference type="OrthoDB" id="418495at2759"/>
<feature type="compositionally biased region" description="Polar residues" evidence="1">
    <location>
        <begin position="241"/>
        <end position="266"/>
    </location>
</feature>
<feature type="domain" description="DUF547" evidence="2">
    <location>
        <begin position="319"/>
        <end position="453"/>
    </location>
</feature>
<dbReference type="PANTHER" id="PTHR23054:SF15">
    <property type="entry name" value="OS08G0515700 PROTEIN"/>
    <property type="match status" value="1"/>
</dbReference>
<organism evidence="3 4">
    <name type="scientific">Rhynchospora breviuscula</name>
    <dbReference type="NCBI Taxonomy" id="2022672"/>
    <lineage>
        <taxon>Eukaryota</taxon>
        <taxon>Viridiplantae</taxon>
        <taxon>Streptophyta</taxon>
        <taxon>Embryophyta</taxon>
        <taxon>Tracheophyta</taxon>
        <taxon>Spermatophyta</taxon>
        <taxon>Magnoliopsida</taxon>
        <taxon>Liliopsida</taxon>
        <taxon>Poales</taxon>
        <taxon>Cyperaceae</taxon>
        <taxon>Cyperoideae</taxon>
        <taxon>Rhynchosporeae</taxon>
        <taxon>Rhynchospora</taxon>
    </lineage>
</organism>
<protein>
    <recommendedName>
        <fullName evidence="2">DUF547 domain-containing protein</fullName>
    </recommendedName>
</protein>
<feature type="region of interest" description="Disordered" evidence="1">
    <location>
        <begin position="156"/>
        <end position="178"/>
    </location>
</feature>
<evidence type="ECO:0000313" key="4">
    <source>
        <dbReference type="Proteomes" id="UP001151287"/>
    </source>
</evidence>
<feature type="region of interest" description="Disordered" evidence="1">
    <location>
        <begin position="236"/>
        <end position="276"/>
    </location>
</feature>
<dbReference type="Proteomes" id="UP001151287">
    <property type="component" value="Unassembled WGS sequence"/>
</dbReference>
<feature type="compositionally biased region" description="Polar residues" evidence="1">
    <location>
        <begin position="159"/>
        <end position="178"/>
    </location>
</feature>
<evidence type="ECO:0000313" key="3">
    <source>
        <dbReference type="EMBL" id="KAJ1699953.1"/>
    </source>
</evidence>